<sequence length="325" mass="31918">MLVSPPHHVRVDSGCLFQLDGFEGALLQHHGAAASLVRLGELLAGLRGGAPIDYFLRLSADAAAAAEEAAAAAGGGGGAAGGGGAHVDLRLFVSCLAARGHDCWLRAGRAARSSDDGDEGGGDDCGGGGSGDAASGSLRVGSAAPRRRSASASSGAAGSSSHLAPPRHRFAVVRAPPCGGAGPGPWPGGRLLVVDPAFRDQFSVSSITTLDPVYASLVAALPEVAVGDAEGLPPLIAFLCEQMERAFVGSGTPLPPWREAAYVLSSWFPAAAHDEPPGRVSEPGGGGPRSPAGRGRLGPQGAAEAAAAAAAPAAALAGPVAPAAH</sequence>
<dbReference type="Proteomes" id="UP000247498">
    <property type="component" value="Unassembled WGS sequence"/>
</dbReference>
<protein>
    <submittedName>
        <fullName evidence="2">Uncharacterized protein</fullName>
    </submittedName>
</protein>
<reference evidence="2 3" key="1">
    <citation type="journal article" date="2018" name="Sci. Rep.">
        <title>Raphidocelis subcapitata (=Pseudokirchneriella subcapitata) provides an insight into genome evolution and environmental adaptations in the Sphaeropleales.</title>
        <authorList>
            <person name="Suzuki S."/>
            <person name="Yamaguchi H."/>
            <person name="Nakajima N."/>
            <person name="Kawachi M."/>
        </authorList>
    </citation>
    <scope>NUCLEOTIDE SEQUENCE [LARGE SCALE GENOMIC DNA]</scope>
    <source>
        <strain evidence="2 3">NIES-35</strain>
    </source>
</reference>
<dbReference type="AlphaFoldDB" id="A0A2V0P5T4"/>
<feature type="compositionally biased region" description="Low complexity" evidence="1">
    <location>
        <begin position="289"/>
        <end position="304"/>
    </location>
</feature>
<keyword evidence="3" id="KW-1185">Reference proteome</keyword>
<dbReference type="EMBL" id="BDRX01000050">
    <property type="protein sequence ID" value="GBF94292.1"/>
    <property type="molecule type" value="Genomic_DNA"/>
</dbReference>
<feature type="compositionally biased region" description="Low complexity" evidence="1">
    <location>
        <begin position="132"/>
        <end position="161"/>
    </location>
</feature>
<organism evidence="2 3">
    <name type="scientific">Raphidocelis subcapitata</name>
    <dbReference type="NCBI Taxonomy" id="307507"/>
    <lineage>
        <taxon>Eukaryota</taxon>
        <taxon>Viridiplantae</taxon>
        <taxon>Chlorophyta</taxon>
        <taxon>core chlorophytes</taxon>
        <taxon>Chlorophyceae</taxon>
        <taxon>CS clade</taxon>
        <taxon>Sphaeropleales</taxon>
        <taxon>Selenastraceae</taxon>
        <taxon>Raphidocelis</taxon>
    </lineage>
</organism>
<feature type="region of interest" description="Disordered" evidence="1">
    <location>
        <begin position="274"/>
        <end position="304"/>
    </location>
</feature>
<dbReference type="PANTHER" id="PTHR31579:SF1">
    <property type="entry name" value="OS03G0796600 PROTEIN"/>
    <property type="match status" value="1"/>
</dbReference>
<comment type="caution">
    <text evidence="2">The sequence shown here is derived from an EMBL/GenBank/DDBJ whole genome shotgun (WGS) entry which is preliminary data.</text>
</comment>
<name>A0A2V0P5T4_9CHLO</name>
<gene>
    <name evidence="2" type="ORF">Rsub_06914</name>
</gene>
<dbReference type="Pfam" id="PF04720">
    <property type="entry name" value="PDDEXK_6"/>
    <property type="match status" value="1"/>
</dbReference>
<evidence type="ECO:0000256" key="1">
    <source>
        <dbReference type="SAM" id="MobiDB-lite"/>
    </source>
</evidence>
<evidence type="ECO:0000313" key="3">
    <source>
        <dbReference type="Proteomes" id="UP000247498"/>
    </source>
</evidence>
<dbReference type="InterPro" id="IPR006502">
    <property type="entry name" value="PDDEXK-like"/>
</dbReference>
<proteinExistence type="predicted"/>
<feature type="region of interest" description="Disordered" evidence="1">
    <location>
        <begin position="110"/>
        <end position="163"/>
    </location>
</feature>
<evidence type="ECO:0000313" key="2">
    <source>
        <dbReference type="EMBL" id="GBF94292.1"/>
    </source>
</evidence>
<dbReference type="STRING" id="307507.A0A2V0P5T4"/>
<dbReference type="PANTHER" id="PTHR31579">
    <property type="entry name" value="OS03G0796600 PROTEIN"/>
    <property type="match status" value="1"/>
</dbReference>
<dbReference type="InParanoid" id="A0A2V0P5T4"/>
<accession>A0A2V0P5T4</accession>
<dbReference type="OrthoDB" id="691424at2759"/>